<dbReference type="EMBL" id="MWLE01000020">
    <property type="protein sequence ID" value="OOV36251.1"/>
    <property type="molecule type" value="Genomic_DNA"/>
</dbReference>
<keyword evidence="1" id="KW-0812">Transmembrane</keyword>
<name>A0A1T1D5Y2_9SYNE</name>
<dbReference type="AlphaFoldDB" id="A0A1T1D5Y2"/>
<feature type="non-terminal residue" evidence="2">
    <location>
        <position position="179"/>
    </location>
</feature>
<protein>
    <submittedName>
        <fullName evidence="2">Uncharacterized protein</fullName>
    </submittedName>
</protein>
<dbReference type="Proteomes" id="UP000242590">
    <property type="component" value="Unassembled WGS sequence"/>
</dbReference>
<accession>A0A1T1D5Y2</accession>
<evidence type="ECO:0000256" key="1">
    <source>
        <dbReference type="SAM" id="Phobius"/>
    </source>
</evidence>
<gene>
    <name evidence="2" type="ORF">BV53_01280</name>
</gene>
<proteinExistence type="predicted"/>
<comment type="caution">
    <text evidence="2">The sequence shown here is derived from an EMBL/GenBank/DDBJ whole genome shotgun (WGS) entry which is preliminary data.</text>
</comment>
<evidence type="ECO:0000313" key="3">
    <source>
        <dbReference type="Proteomes" id="UP000242590"/>
    </source>
</evidence>
<keyword evidence="1" id="KW-1133">Transmembrane helix</keyword>
<feature type="transmembrane region" description="Helical" evidence="1">
    <location>
        <begin position="20"/>
        <end position="39"/>
    </location>
</feature>
<keyword evidence="1" id="KW-0472">Membrane</keyword>
<reference evidence="2 3" key="1">
    <citation type="submission" date="2017-02" db="EMBL/GenBank/DDBJ databases">
        <title>Draft Genome Sequences of 'Candidatus Synechococcus spongiarum', Cyanobacterial Symbionts of the Mediterranean Sponge Aplysina aerophoba from two locations.</title>
        <authorList>
            <person name="Slaby B.M."/>
            <person name="Hentschel U."/>
        </authorList>
    </citation>
    <scope>NUCLEOTIDE SEQUENCE [LARGE SCALE GENOMIC DNA]</scope>
    <source>
        <strain evidence="2">LMB bulk15N</strain>
    </source>
</reference>
<evidence type="ECO:0000313" key="2">
    <source>
        <dbReference type="EMBL" id="OOV36251.1"/>
    </source>
</evidence>
<organism evidence="2 3">
    <name type="scientific">Candidatus Synechococcus spongiarum LMB bulk15N</name>
    <dbReference type="NCBI Taxonomy" id="1943583"/>
    <lineage>
        <taxon>Bacteria</taxon>
        <taxon>Bacillati</taxon>
        <taxon>Cyanobacteriota</taxon>
        <taxon>Cyanophyceae</taxon>
        <taxon>Synechococcales</taxon>
        <taxon>Synechococcaceae</taxon>
        <taxon>Synechococcus</taxon>
    </lineage>
</organism>
<sequence length="179" mass="20786">MIFAQISIACRSLSHCLNLLFYYLAFYAQAYLANLWTMVSEHWIRGVLKRFLWIAAMLIRPISNDSAYCIVTNPFQFLCTEFIINLFSRHDISICHITCRFFLTCITINCPLVKSPRNFLADAVGDDNSLYSFLSIIADRLPRRWEIRLLNTRIVLVFPVEGELLCHARVRAGNCQRIN</sequence>